<dbReference type="HAMAP" id="MF_01631">
    <property type="entry name" value="GlmU"/>
    <property type="match status" value="1"/>
</dbReference>
<dbReference type="GO" id="GO:0000287">
    <property type="term" value="F:magnesium ion binding"/>
    <property type="evidence" value="ECO:0007669"/>
    <property type="project" value="UniProtKB-UniRule"/>
</dbReference>
<feature type="binding site" evidence="20">
    <location>
        <position position="401"/>
    </location>
    <ligand>
        <name>acetyl-CoA</name>
        <dbReference type="ChEBI" id="CHEBI:57288"/>
    </ligand>
</feature>
<comment type="cofactor">
    <cofactor evidence="20">
        <name>Mg(2+)</name>
        <dbReference type="ChEBI" id="CHEBI:18420"/>
    </cofactor>
    <text evidence="20">Binds 1 Mg(2+) ion per subunit.</text>
</comment>
<dbReference type="EC" id="2.3.1.157" evidence="20"/>
<dbReference type="CDD" id="cd02540">
    <property type="entry name" value="GT2_GlmU_N_bac"/>
    <property type="match status" value="1"/>
</dbReference>
<gene>
    <name evidence="20" type="primary">glmU</name>
    <name evidence="23" type="ORF">SAMN02745120_1438</name>
</gene>
<dbReference type="GO" id="GO:0000902">
    <property type="term" value="P:cell morphogenesis"/>
    <property type="evidence" value="ECO:0007669"/>
    <property type="project" value="UniProtKB-UniRule"/>
</dbReference>
<feature type="region of interest" description="N-acetyltransferase" evidence="20">
    <location>
        <begin position="248"/>
        <end position="451"/>
    </location>
</feature>
<feature type="binding site" evidence="20">
    <location>
        <position position="373"/>
    </location>
    <ligand>
        <name>UDP-N-acetyl-alpha-D-glucosamine</name>
        <dbReference type="ChEBI" id="CHEBI:57705"/>
    </ligand>
</feature>
<dbReference type="InterPro" id="IPR029044">
    <property type="entry name" value="Nucleotide-diphossugar_trans"/>
</dbReference>
<feature type="binding site" evidence="20">
    <location>
        <position position="362"/>
    </location>
    <ligand>
        <name>UDP-N-acetyl-alpha-D-glucosamine</name>
        <dbReference type="ChEBI" id="CHEBI:57705"/>
    </ligand>
</feature>
<dbReference type="SUPFAM" id="SSF53448">
    <property type="entry name" value="Nucleotide-diphospho-sugar transferases"/>
    <property type="match status" value="1"/>
</dbReference>
<dbReference type="NCBIfam" id="TIGR01173">
    <property type="entry name" value="glmU"/>
    <property type="match status" value="1"/>
</dbReference>
<evidence type="ECO:0000256" key="5">
    <source>
        <dbReference type="ARBA" id="ARBA00022540"/>
    </source>
</evidence>
<comment type="subcellular location">
    <subcellularLocation>
        <location evidence="1">Cytoplasm</location>
        <location evidence="1">Cytosol</location>
    </subcellularLocation>
</comment>
<keyword evidence="12 20" id="KW-0133">Cell shape</keyword>
<dbReference type="Proteomes" id="UP000243406">
    <property type="component" value="Unassembled WGS sequence"/>
</dbReference>
<feature type="binding site" evidence="20">
    <location>
        <position position="22"/>
    </location>
    <ligand>
        <name>UDP-N-acetyl-alpha-D-glucosamine</name>
        <dbReference type="ChEBI" id="CHEBI:57705"/>
    </ligand>
</feature>
<comment type="pathway">
    <text evidence="3 20">Nucleotide-sugar biosynthesis; UDP-N-acetyl-alpha-D-glucosamine biosynthesis; UDP-N-acetyl-alpha-D-glucosamine from N-acetyl-alpha-D-glucosamine 1-phosphate: step 1/1.</text>
</comment>
<keyword evidence="6 20" id="KW-0808">Transferase</keyword>
<evidence type="ECO:0000256" key="4">
    <source>
        <dbReference type="ARBA" id="ARBA00022490"/>
    </source>
</evidence>
<sequence length="451" mass="49610">MNLKIVILAAGQGTRMKSKIPKVLHKVLDKPMLDHVMEAAQVVTNNKPIVVIGHMSDMVREHLGDKAEIALQEEQLGTGHAVMMAEHYIDDEDEVLILCGDTPLIKGETLKEMTKIKSEGYAAVVMSAVEDDPTGYGRIIRDESNDFMRIREQKDASEEEKAIKEINAGMYIINGKLLKENLSKLSVNNAQREYYLTDVLEHIKNAGHRIGVYQADKMEIMGVNSRLQLSEAERIMRLDVNKMHMANGVTLIDTNSTYIDKNVKIGRDTIIYPNCHIKGNSVIGEDCIIRENTTIEDSHIEDHVTIKSSTILSSKVGARTTIGPYAYLRPKSVLGEDVKIGDFVEVKNAEIGNGSKASHLSYIGDAIVGKNVNIGCGVVFVNYDGKNKFKSIVEDNAFIGSNSNLVAPVTVKEGGYIATGSTVTVDVPEGALCVARAREVIKEGWRTKKGL</sequence>
<dbReference type="GO" id="GO:0008360">
    <property type="term" value="P:regulation of cell shape"/>
    <property type="evidence" value="ECO:0007669"/>
    <property type="project" value="UniProtKB-KW"/>
</dbReference>
<comment type="function">
    <text evidence="19 20">Catalyzes the last two sequential reactions in the de novo biosynthetic pathway for UDP-N-acetylglucosamine (UDP-GlcNAc). The C-terminal domain catalyzes the transfer of acetyl group from acetyl coenzyme A to glucosamine-1-phosphate (GlcN-1-P) to produce N-acetylglucosamine-1-phosphate (GlcNAc-1-P), which is converted into UDP-GlcNAc by the transfer of uridine 5-monophosphate (from uridine 5-triphosphate), a reaction catalyzed by the N-terminal domain.</text>
</comment>
<dbReference type="GO" id="GO:0005737">
    <property type="term" value="C:cytoplasm"/>
    <property type="evidence" value="ECO:0007669"/>
    <property type="project" value="UniProtKB-SubCell"/>
</dbReference>
<dbReference type="InterPro" id="IPR050065">
    <property type="entry name" value="GlmU-like"/>
</dbReference>
<evidence type="ECO:0000256" key="18">
    <source>
        <dbReference type="ARBA" id="ARBA00048493"/>
    </source>
</evidence>
<dbReference type="NCBIfam" id="NF010934">
    <property type="entry name" value="PRK14354.1"/>
    <property type="match status" value="1"/>
</dbReference>
<keyword evidence="4 20" id="KW-0963">Cytoplasm</keyword>
<comment type="caution">
    <text evidence="20">Lacks conserved residue(s) required for the propagation of feature annotation.</text>
</comment>
<feature type="binding site" evidence="20">
    <location>
        <begin position="382"/>
        <end position="383"/>
    </location>
    <ligand>
        <name>acetyl-CoA</name>
        <dbReference type="ChEBI" id="CHEBI:57288"/>
    </ligand>
</feature>
<organism evidence="23 24">
    <name type="scientific">Acetoanaerobium noterae</name>
    <dbReference type="NCBI Taxonomy" id="745369"/>
    <lineage>
        <taxon>Bacteria</taxon>
        <taxon>Bacillati</taxon>
        <taxon>Bacillota</taxon>
        <taxon>Clostridia</taxon>
        <taxon>Peptostreptococcales</taxon>
        <taxon>Filifactoraceae</taxon>
        <taxon>Acetoanaerobium</taxon>
    </lineage>
</organism>
<dbReference type="UniPathway" id="UPA00113">
    <property type="reaction ID" value="UER00532"/>
</dbReference>
<comment type="catalytic activity">
    <reaction evidence="17 20">
        <text>alpha-D-glucosamine 1-phosphate + acetyl-CoA = N-acetyl-alpha-D-glucosamine 1-phosphate + CoA + H(+)</text>
        <dbReference type="Rhea" id="RHEA:13725"/>
        <dbReference type="ChEBI" id="CHEBI:15378"/>
        <dbReference type="ChEBI" id="CHEBI:57287"/>
        <dbReference type="ChEBI" id="CHEBI:57288"/>
        <dbReference type="ChEBI" id="CHEBI:57776"/>
        <dbReference type="ChEBI" id="CHEBI:58516"/>
        <dbReference type="EC" id="2.3.1.157"/>
    </reaction>
</comment>
<feature type="binding site" evidence="20">
    <location>
        <position position="436"/>
    </location>
    <ligand>
        <name>acetyl-CoA</name>
        <dbReference type="ChEBI" id="CHEBI:57288"/>
    </ligand>
</feature>
<dbReference type="RefSeq" id="WP_079589314.1">
    <property type="nucleotide sequence ID" value="NZ_FUYN01000002.1"/>
</dbReference>
<evidence type="ECO:0000256" key="20">
    <source>
        <dbReference type="HAMAP-Rule" id="MF_01631"/>
    </source>
</evidence>
<feature type="binding site" evidence="20">
    <location>
        <position position="329"/>
    </location>
    <ligand>
        <name>UDP-N-acetyl-alpha-D-glucosamine</name>
        <dbReference type="ChEBI" id="CHEBI:57705"/>
    </ligand>
</feature>
<evidence type="ECO:0000256" key="11">
    <source>
        <dbReference type="ARBA" id="ARBA00022917"/>
    </source>
</evidence>
<dbReference type="PANTHER" id="PTHR43584">
    <property type="entry name" value="NUCLEOTIDYL TRANSFERASE"/>
    <property type="match status" value="1"/>
</dbReference>
<feature type="region of interest" description="Pyrophosphorylase" evidence="20">
    <location>
        <begin position="1"/>
        <end position="226"/>
    </location>
</feature>
<evidence type="ECO:0000256" key="14">
    <source>
        <dbReference type="ARBA" id="ARBA00023268"/>
    </source>
</evidence>
<feature type="binding site" evidence="20">
    <location>
        <position position="167"/>
    </location>
    <ligand>
        <name>UDP-N-acetyl-alpha-D-glucosamine</name>
        <dbReference type="ChEBI" id="CHEBI:57705"/>
    </ligand>
</feature>
<dbReference type="GO" id="GO:0071555">
    <property type="term" value="P:cell wall organization"/>
    <property type="evidence" value="ECO:0007669"/>
    <property type="project" value="UniProtKB-KW"/>
</dbReference>
<protein>
    <recommendedName>
        <fullName evidence="20">Bifunctional protein GlmU</fullName>
    </recommendedName>
    <domain>
        <recommendedName>
            <fullName evidence="20">UDP-N-acetylglucosamine pyrophosphorylase</fullName>
            <ecNumber evidence="20">2.7.7.23</ecNumber>
        </recommendedName>
        <alternativeName>
            <fullName evidence="20">N-acetylglucosamine-1-phosphate uridyltransferase</fullName>
        </alternativeName>
    </domain>
    <domain>
        <recommendedName>
            <fullName evidence="20">Glucosamine-1-phosphate N-acetyltransferase</fullName>
            <ecNumber evidence="20">2.3.1.157</ecNumber>
        </recommendedName>
    </domain>
</protein>
<reference evidence="24" key="1">
    <citation type="submission" date="2017-02" db="EMBL/GenBank/DDBJ databases">
        <authorList>
            <person name="Varghese N."/>
            <person name="Submissions S."/>
        </authorList>
    </citation>
    <scope>NUCLEOTIDE SEQUENCE [LARGE SCALE GENOMIC DNA]</scope>
    <source>
        <strain evidence="24">ATCC 35199</strain>
    </source>
</reference>
<feature type="binding site" evidence="20">
    <location>
        <position position="152"/>
    </location>
    <ligand>
        <name>UDP-N-acetyl-alpha-D-glucosamine</name>
        <dbReference type="ChEBI" id="CHEBI:57705"/>
    </ligand>
</feature>
<dbReference type="AlphaFoldDB" id="A0A1T5B3Y7"/>
<dbReference type="InterPro" id="IPR038009">
    <property type="entry name" value="GlmU_C_LbH"/>
</dbReference>
<evidence type="ECO:0000256" key="2">
    <source>
        <dbReference type="ARBA" id="ARBA00005166"/>
    </source>
</evidence>
<dbReference type="GO" id="GO:0003977">
    <property type="term" value="F:UDP-N-acetylglucosamine diphosphorylase activity"/>
    <property type="evidence" value="ECO:0007669"/>
    <property type="project" value="UniProtKB-UniRule"/>
</dbReference>
<feature type="domain" description="EIF2B subunit epsilon/gamma LbH" evidence="22">
    <location>
        <begin position="254"/>
        <end position="345"/>
    </location>
</feature>
<dbReference type="CDD" id="cd03353">
    <property type="entry name" value="LbH_GlmU_C"/>
    <property type="match status" value="1"/>
</dbReference>
<evidence type="ECO:0000256" key="7">
    <source>
        <dbReference type="ARBA" id="ARBA00022695"/>
    </source>
</evidence>
<evidence type="ECO:0000313" key="23">
    <source>
        <dbReference type="EMBL" id="SKB41978.1"/>
    </source>
</evidence>
<evidence type="ECO:0000256" key="6">
    <source>
        <dbReference type="ARBA" id="ARBA00022679"/>
    </source>
</evidence>
<evidence type="ECO:0000256" key="17">
    <source>
        <dbReference type="ARBA" id="ARBA00048247"/>
    </source>
</evidence>
<feature type="binding site" evidence="20">
    <location>
        <position position="419"/>
    </location>
    <ligand>
        <name>acetyl-CoA</name>
        <dbReference type="ChEBI" id="CHEBI:57288"/>
    </ligand>
</feature>
<feature type="domain" description="Nucleotidyl transferase" evidence="21">
    <location>
        <begin position="5"/>
        <end position="209"/>
    </location>
</feature>
<feature type="binding site" evidence="20">
    <location>
        <position position="101"/>
    </location>
    <ligand>
        <name>Mg(2+)</name>
        <dbReference type="ChEBI" id="CHEBI:18420"/>
    </ligand>
</feature>
<comment type="pathway">
    <text evidence="20">Bacterial outer membrane biogenesis; LPS lipid A biosynthesis.</text>
</comment>
<keyword evidence="9 20" id="KW-0677">Repeat</keyword>
<evidence type="ECO:0000256" key="10">
    <source>
        <dbReference type="ARBA" id="ARBA00022842"/>
    </source>
</evidence>
<feature type="binding site" evidence="20">
    <location>
        <position position="347"/>
    </location>
    <ligand>
        <name>UDP-N-acetyl-alpha-D-glucosamine</name>
        <dbReference type="ChEBI" id="CHEBI:57705"/>
    </ligand>
</feature>
<dbReference type="GO" id="GO:0006048">
    <property type="term" value="P:UDP-N-acetylglucosamine biosynthetic process"/>
    <property type="evidence" value="ECO:0007669"/>
    <property type="project" value="UniProtKB-UniPathway"/>
</dbReference>
<dbReference type="GO" id="GO:0009252">
    <property type="term" value="P:peptidoglycan biosynthetic process"/>
    <property type="evidence" value="ECO:0007669"/>
    <property type="project" value="UniProtKB-UniRule"/>
</dbReference>
<evidence type="ECO:0000313" key="24">
    <source>
        <dbReference type="Proteomes" id="UP000243406"/>
    </source>
</evidence>
<evidence type="ECO:0000256" key="9">
    <source>
        <dbReference type="ARBA" id="ARBA00022737"/>
    </source>
</evidence>
<dbReference type="GO" id="GO:0016020">
    <property type="term" value="C:membrane"/>
    <property type="evidence" value="ECO:0007669"/>
    <property type="project" value="GOC"/>
</dbReference>
<dbReference type="GO" id="GO:0009245">
    <property type="term" value="P:lipid A biosynthetic process"/>
    <property type="evidence" value="ECO:0007669"/>
    <property type="project" value="UniProtKB-UniRule"/>
</dbReference>
<keyword evidence="11" id="KW-0648">Protein biosynthesis</keyword>
<feature type="binding site" evidence="20">
    <location>
        <position position="224"/>
    </location>
    <ligand>
        <name>UDP-N-acetyl-alpha-D-glucosamine</name>
        <dbReference type="ChEBI" id="CHEBI:57705"/>
    </ligand>
</feature>
<feature type="binding site" evidence="20">
    <location>
        <position position="72"/>
    </location>
    <ligand>
        <name>UDP-N-acetyl-alpha-D-glucosamine</name>
        <dbReference type="ChEBI" id="CHEBI:57705"/>
    </ligand>
</feature>
<evidence type="ECO:0000256" key="15">
    <source>
        <dbReference type="ARBA" id="ARBA00023315"/>
    </source>
</evidence>
<dbReference type="InterPro" id="IPR011004">
    <property type="entry name" value="Trimer_LpxA-like_sf"/>
</dbReference>
<feature type="binding site" evidence="20">
    <location>
        <position position="137"/>
    </location>
    <ligand>
        <name>UDP-N-acetyl-alpha-D-glucosamine</name>
        <dbReference type="ChEBI" id="CHEBI:57705"/>
    </ligand>
</feature>
<evidence type="ECO:0000256" key="8">
    <source>
        <dbReference type="ARBA" id="ARBA00022723"/>
    </source>
</evidence>
<dbReference type="GO" id="GO:0019134">
    <property type="term" value="F:glucosamine-1-phosphate N-acetyltransferase activity"/>
    <property type="evidence" value="ECO:0007669"/>
    <property type="project" value="UniProtKB-UniRule"/>
</dbReference>
<accession>A0A1T5B3Y7</accession>
<dbReference type="Gene3D" id="2.160.10.10">
    <property type="entry name" value="Hexapeptide repeat proteins"/>
    <property type="match status" value="1"/>
</dbReference>
<keyword evidence="14 20" id="KW-0511">Multifunctional enzyme</keyword>
<dbReference type="PANTHER" id="PTHR43584:SF3">
    <property type="entry name" value="BIFUNCTIONAL PROTEIN GLMU"/>
    <property type="match status" value="1"/>
</dbReference>
<comment type="similarity">
    <text evidence="20">In the N-terminal section; belongs to the N-acetylglucosamine-1-phosphate uridyltransferase family.</text>
</comment>
<feature type="binding site" evidence="20">
    <location>
        <position position="224"/>
    </location>
    <ligand>
        <name>Mg(2+)</name>
        <dbReference type="ChEBI" id="CHEBI:18420"/>
    </ligand>
</feature>
<dbReference type="EMBL" id="FUYN01000002">
    <property type="protein sequence ID" value="SKB41978.1"/>
    <property type="molecule type" value="Genomic_DNA"/>
</dbReference>
<keyword evidence="13 20" id="KW-0573">Peptidoglycan synthesis</keyword>
<feature type="active site" description="Proton acceptor" evidence="20">
    <location>
        <position position="359"/>
    </location>
</feature>
<feature type="binding site" evidence="20">
    <location>
        <begin position="8"/>
        <end position="11"/>
    </location>
    <ligand>
        <name>UDP-N-acetyl-alpha-D-glucosamine</name>
        <dbReference type="ChEBI" id="CHEBI:57705"/>
    </ligand>
</feature>
<keyword evidence="5" id="KW-0396">Initiation factor</keyword>
<evidence type="ECO:0000256" key="13">
    <source>
        <dbReference type="ARBA" id="ARBA00022984"/>
    </source>
</evidence>
<evidence type="ECO:0000256" key="12">
    <source>
        <dbReference type="ARBA" id="ARBA00022960"/>
    </source>
</evidence>
<keyword evidence="24" id="KW-1185">Reference proteome</keyword>
<dbReference type="InterPro" id="IPR005882">
    <property type="entry name" value="Bifunctional_GlmU"/>
</dbReference>
<comment type="pathway">
    <text evidence="2 20">Nucleotide-sugar biosynthesis; UDP-N-acetyl-alpha-D-glucosamine biosynthesis; N-acetyl-alpha-D-glucosamine 1-phosphate from alpha-D-glucosamine 6-phosphate (route II): step 2/2.</text>
</comment>
<dbReference type="InterPro" id="IPR005835">
    <property type="entry name" value="NTP_transferase_dom"/>
</dbReference>
<comment type="similarity">
    <text evidence="20">In the C-terminal section; belongs to the transferase hexapeptide repeat family.</text>
</comment>
<proteinExistence type="inferred from homology"/>
<feature type="binding site" evidence="20">
    <location>
        <begin position="77"/>
        <end position="78"/>
    </location>
    <ligand>
        <name>UDP-N-acetyl-alpha-D-glucosamine</name>
        <dbReference type="ChEBI" id="CHEBI:57705"/>
    </ligand>
</feature>
<keyword evidence="16 20" id="KW-0961">Cell wall biogenesis/degradation</keyword>
<keyword evidence="15 20" id="KW-0012">Acyltransferase</keyword>
<evidence type="ECO:0000259" key="22">
    <source>
        <dbReference type="Pfam" id="PF25084"/>
    </source>
</evidence>
<comment type="catalytic activity">
    <reaction evidence="18 20">
        <text>N-acetyl-alpha-D-glucosamine 1-phosphate + UTP + H(+) = UDP-N-acetyl-alpha-D-glucosamine + diphosphate</text>
        <dbReference type="Rhea" id="RHEA:13509"/>
        <dbReference type="ChEBI" id="CHEBI:15378"/>
        <dbReference type="ChEBI" id="CHEBI:33019"/>
        <dbReference type="ChEBI" id="CHEBI:46398"/>
        <dbReference type="ChEBI" id="CHEBI:57705"/>
        <dbReference type="ChEBI" id="CHEBI:57776"/>
        <dbReference type="EC" id="2.7.7.23"/>
    </reaction>
</comment>
<comment type="subunit">
    <text evidence="20">Homotrimer.</text>
</comment>
<name>A0A1T5B3Y7_9FIRM</name>
<dbReference type="OrthoDB" id="9775031at2"/>
<keyword evidence="8 20" id="KW-0479">Metal-binding</keyword>
<dbReference type="EC" id="2.7.7.23" evidence="20"/>
<evidence type="ECO:0000256" key="1">
    <source>
        <dbReference type="ARBA" id="ARBA00004514"/>
    </source>
</evidence>
<dbReference type="Pfam" id="PF00483">
    <property type="entry name" value="NTP_transferase"/>
    <property type="match status" value="1"/>
</dbReference>
<evidence type="ECO:0000259" key="21">
    <source>
        <dbReference type="Pfam" id="PF00483"/>
    </source>
</evidence>
<dbReference type="InterPro" id="IPR056764">
    <property type="entry name" value="LbH_EIF2B3/5"/>
</dbReference>
<dbReference type="Pfam" id="PF25084">
    <property type="entry name" value="LbH_EIF2B"/>
    <property type="match status" value="1"/>
</dbReference>
<dbReference type="UniPathway" id="UPA00973"/>
<dbReference type="Gene3D" id="3.90.550.10">
    <property type="entry name" value="Spore Coat Polysaccharide Biosynthesis Protein SpsA, Chain A"/>
    <property type="match status" value="1"/>
</dbReference>
<evidence type="ECO:0000256" key="19">
    <source>
        <dbReference type="ARBA" id="ARBA00049628"/>
    </source>
</evidence>
<keyword evidence="7 20" id="KW-0548">Nucleotidyltransferase</keyword>
<keyword evidence="10 20" id="KW-0460">Magnesium</keyword>
<evidence type="ECO:0000256" key="3">
    <source>
        <dbReference type="ARBA" id="ARBA00005208"/>
    </source>
</evidence>
<feature type="region of interest" description="Linker" evidence="20">
    <location>
        <begin position="227"/>
        <end position="247"/>
    </location>
</feature>
<dbReference type="SUPFAM" id="SSF51161">
    <property type="entry name" value="Trimeric LpxA-like enzymes"/>
    <property type="match status" value="1"/>
</dbReference>
<evidence type="ECO:0000256" key="16">
    <source>
        <dbReference type="ARBA" id="ARBA00023316"/>
    </source>
</evidence>